<evidence type="ECO:0000256" key="1">
    <source>
        <dbReference type="SAM" id="SignalP"/>
    </source>
</evidence>
<evidence type="ECO:0000313" key="3">
    <source>
        <dbReference type="Proteomes" id="UP001214043"/>
    </source>
</evidence>
<dbReference type="AlphaFoldDB" id="A0AAE9ZBL5"/>
<keyword evidence="3" id="KW-1185">Reference proteome</keyword>
<evidence type="ECO:0000313" key="2">
    <source>
        <dbReference type="EMBL" id="WDI31111.1"/>
    </source>
</evidence>
<name>A0AAE9ZBL5_9PROT</name>
<dbReference type="EMBL" id="CP118166">
    <property type="protein sequence ID" value="WDI31111.1"/>
    <property type="molecule type" value="Genomic_DNA"/>
</dbReference>
<gene>
    <name evidence="2" type="ORF">PUV54_14240</name>
</gene>
<keyword evidence="1" id="KW-0732">Signal</keyword>
<accession>A0AAE9ZBL5</accession>
<proteinExistence type="predicted"/>
<reference evidence="2" key="1">
    <citation type="submission" date="2023-02" db="EMBL/GenBank/DDBJ databases">
        <title>Genome sequence of Hyphococcus flavus.</title>
        <authorList>
            <person name="Rong J.-C."/>
            <person name="Zhao Q."/>
            <person name="Yi M."/>
            <person name="Wu J.-Y."/>
        </authorList>
    </citation>
    <scope>NUCLEOTIDE SEQUENCE</scope>
    <source>
        <strain evidence="2">MCCC 1K03223</strain>
    </source>
</reference>
<dbReference type="RefSeq" id="WP_274492933.1">
    <property type="nucleotide sequence ID" value="NZ_CP118166.1"/>
</dbReference>
<organism evidence="2 3">
    <name type="scientific">Hyphococcus flavus</name>
    <dbReference type="NCBI Taxonomy" id="1866326"/>
    <lineage>
        <taxon>Bacteria</taxon>
        <taxon>Pseudomonadati</taxon>
        <taxon>Pseudomonadota</taxon>
        <taxon>Alphaproteobacteria</taxon>
        <taxon>Parvularculales</taxon>
        <taxon>Parvularculaceae</taxon>
        <taxon>Hyphococcus</taxon>
    </lineage>
</organism>
<dbReference type="KEGG" id="hfl:PUV54_14240"/>
<feature type="chain" id="PRO_5042097040" evidence="1">
    <location>
        <begin position="27"/>
        <end position="105"/>
    </location>
</feature>
<feature type="signal peptide" evidence="1">
    <location>
        <begin position="1"/>
        <end position="26"/>
    </location>
</feature>
<sequence length="105" mass="11417">MFTIRMLFITVASIAAGAMTASAFQAAEAPEETPEETAEQVTARALCTETAEHGAYPEWMLNEGKTCENSFDETCTVTRKSDKLQVAYACYAPLPQLEDAEVDGE</sequence>
<protein>
    <submittedName>
        <fullName evidence="2">Uncharacterized protein</fullName>
    </submittedName>
</protein>
<dbReference type="Proteomes" id="UP001214043">
    <property type="component" value="Chromosome"/>
</dbReference>